<dbReference type="Pfam" id="PF22666">
    <property type="entry name" value="Glyco_hydro_2_N2"/>
    <property type="match status" value="1"/>
</dbReference>
<evidence type="ECO:0000259" key="8">
    <source>
        <dbReference type="Pfam" id="PF18565"/>
    </source>
</evidence>
<evidence type="ECO:0000259" key="6">
    <source>
        <dbReference type="Pfam" id="PF02836"/>
    </source>
</evidence>
<dbReference type="InterPro" id="IPR006101">
    <property type="entry name" value="Glyco_hydro_2"/>
</dbReference>
<dbReference type="InterPro" id="IPR017853">
    <property type="entry name" value="GH"/>
</dbReference>
<dbReference type="Gene3D" id="3.20.20.80">
    <property type="entry name" value="Glycosidases"/>
    <property type="match status" value="1"/>
</dbReference>
<dbReference type="GO" id="GO:0004553">
    <property type="term" value="F:hydrolase activity, hydrolyzing O-glycosyl compounds"/>
    <property type="evidence" value="ECO:0007669"/>
    <property type="project" value="InterPro"/>
</dbReference>
<dbReference type="Pfam" id="PF00703">
    <property type="entry name" value="Glyco_hydro_2"/>
    <property type="match status" value="1"/>
</dbReference>
<dbReference type="InterPro" id="IPR032311">
    <property type="entry name" value="DUF4982"/>
</dbReference>
<feature type="signal peptide" evidence="4">
    <location>
        <begin position="1"/>
        <end position="25"/>
    </location>
</feature>
<comment type="caution">
    <text evidence="10">The sequence shown here is derived from an EMBL/GenBank/DDBJ whole genome shotgun (WGS) entry which is preliminary data.</text>
</comment>
<dbReference type="SUPFAM" id="SSF49785">
    <property type="entry name" value="Galactose-binding domain-like"/>
    <property type="match status" value="1"/>
</dbReference>
<keyword evidence="3" id="KW-0326">Glycosidase</keyword>
<keyword evidence="4" id="KW-0732">Signal</keyword>
<keyword evidence="2 10" id="KW-0378">Hydrolase</keyword>
<dbReference type="EMBL" id="VCBC01000003">
    <property type="protein sequence ID" value="TLU67350.1"/>
    <property type="molecule type" value="Genomic_DNA"/>
</dbReference>
<dbReference type="InterPro" id="IPR008979">
    <property type="entry name" value="Galactose-bd-like_sf"/>
</dbReference>
<dbReference type="InterPro" id="IPR054593">
    <property type="entry name" value="Beta-mannosidase-like_N2"/>
</dbReference>
<dbReference type="Pfam" id="PF16355">
    <property type="entry name" value="DUF4982"/>
    <property type="match status" value="1"/>
</dbReference>
<name>A0A5R9IPA4_9GAMM</name>
<evidence type="ECO:0000259" key="9">
    <source>
        <dbReference type="Pfam" id="PF22666"/>
    </source>
</evidence>
<dbReference type="PRINTS" id="PR00132">
    <property type="entry name" value="GLHYDRLASE2"/>
</dbReference>
<feature type="domain" description="DUF4982" evidence="7">
    <location>
        <begin position="665"/>
        <end position="717"/>
    </location>
</feature>
<keyword evidence="11" id="KW-1185">Reference proteome</keyword>
<dbReference type="Pfam" id="PF18565">
    <property type="entry name" value="Glyco_hydro2_C5"/>
    <property type="match status" value="1"/>
</dbReference>
<dbReference type="InterPro" id="IPR006103">
    <property type="entry name" value="Glyco_hydro_2_cat"/>
</dbReference>
<dbReference type="Gene3D" id="2.60.120.260">
    <property type="entry name" value="Galactose-binding domain-like"/>
    <property type="match status" value="1"/>
</dbReference>
<evidence type="ECO:0000256" key="2">
    <source>
        <dbReference type="ARBA" id="ARBA00022801"/>
    </source>
</evidence>
<dbReference type="PANTHER" id="PTHR42732:SF1">
    <property type="entry name" value="BETA-MANNOSIDASE"/>
    <property type="match status" value="1"/>
</dbReference>
<dbReference type="SUPFAM" id="SSF51445">
    <property type="entry name" value="(Trans)glycosidases"/>
    <property type="match status" value="1"/>
</dbReference>
<evidence type="ECO:0000313" key="11">
    <source>
        <dbReference type="Proteomes" id="UP000307790"/>
    </source>
</evidence>
<evidence type="ECO:0000313" key="10">
    <source>
        <dbReference type="EMBL" id="TLU67350.1"/>
    </source>
</evidence>
<dbReference type="PANTHER" id="PTHR42732">
    <property type="entry name" value="BETA-GALACTOSIDASE"/>
    <property type="match status" value="1"/>
</dbReference>
<reference evidence="10 11" key="1">
    <citation type="submission" date="2019-05" db="EMBL/GenBank/DDBJ databases">
        <title>Genome sequences of Thalassotalea litorea 1K03283.</title>
        <authorList>
            <person name="Zhang D."/>
        </authorList>
    </citation>
    <scope>NUCLEOTIDE SEQUENCE [LARGE SCALE GENOMIC DNA]</scope>
    <source>
        <strain evidence="10 11">MCCC 1K03283</strain>
    </source>
</reference>
<protein>
    <submittedName>
        <fullName evidence="10">Glycoside hydrolase family 2 protein</fullName>
    </submittedName>
</protein>
<dbReference type="AlphaFoldDB" id="A0A5R9IPA4"/>
<feature type="domain" description="Glycoside hydrolase family 2" evidence="8">
    <location>
        <begin position="736"/>
        <end position="835"/>
    </location>
</feature>
<evidence type="ECO:0000256" key="3">
    <source>
        <dbReference type="ARBA" id="ARBA00023295"/>
    </source>
</evidence>
<accession>A0A5R9IPA4</accession>
<dbReference type="SUPFAM" id="SSF49303">
    <property type="entry name" value="beta-Galactosidase/glucuronidase domain"/>
    <property type="match status" value="1"/>
</dbReference>
<evidence type="ECO:0000259" key="7">
    <source>
        <dbReference type="Pfam" id="PF16355"/>
    </source>
</evidence>
<feature type="domain" description="Glycoside hydrolase family 2 catalytic" evidence="6">
    <location>
        <begin position="301"/>
        <end position="433"/>
    </location>
</feature>
<evidence type="ECO:0000256" key="4">
    <source>
        <dbReference type="SAM" id="SignalP"/>
    </source>
</evidence>
<proteinExistence type="inferred from homology"/>
<dbReference type="InterPro" id="IPR013783">
    <property type="entry name" value="Ig-like_fold"/>
</dbReference>
<sequence>MLLKISGARAYIAILCLAMNIHCVAKEVDFNQNWRFILGDKISFAQTSFDDSHWQSIQLPHDWSILQSFDEKLNGATAYLPGGVGWYRKSFKTSIDTKTHRQWLNFDGIYNHSEIFLNGEKITSMVNGYTPFSIDITRLLRADGNNNILAVRVDRRRYIDSRWYTGSGIYRDVKLITKANFHIPMWGVQFTTPKVSEKLAHASIKIDLKNDSDIAQTVQLVSQILDVDGKVVARTKRQVVLDAISSGSESFDLTVADPKLWSIESPELYQLQTRIYQNEKLIDQQSERVGFRSFNFDAKTGFWLNGKNLKIKGVNLHHDAGAVGVAVADDIWRRRLTKLKDAGVNAIRTAHNPMSARFLDLCDEMGFLVQGEIFDEWDNPKDKRLNQWERHEDFVSRGYADYFQENAEVDLKNAILRDRNHASIIMWSIGNEIEWTYPRYKQASGYFDMNAQGNYFYNPPFIDREQIEKRFYEQKAGDYVLADTAKKLSKWVKEVDESRPVTANLILPSVSHVSGYTEALDVIGYSYRRVIYDYGHQHYPDKPIMGTENVVQWHEWQAIEDRPFIAGTFLWTGIDYLGEAHNRWPAKHIDVGMLDTAGFDKPGFHLYKTLWSNEPHAHITTQSLEKSSYKQGEEGELIDMRKGGWQQRVWTWYEVNHHWNYQGNEPIVVEVLSNCPVLELTLNGKTMGKKKLKDFPDRAYKWLVPFNAGELTVSGDKNCQTTDTLITATTPEQILVSTDLKELPMDNNRVAHIEVQLLDASGNPVRHMQQQVTLDLSENLRMIASDNGNSALMQTYQSSTLLTHQGRGLFLVKRIGEGEASIRVSGSGLQSEKLTID</sequence>
<dbReference type="InterPro" id="IPR023232">
    <property type="entry name" value="Glyco_hydro_2_AS"/>
</dbReference>
<organism evidence="10 11">
    <name type="scientific">Thalassotalea litorea</name>
    <dbReference type="NCBI Taxonomy" id="2020715"/>
    <lineage>
        <taxon>Bacteria</taxon>
        <taxon>Pseudomonadati</taxon>
        <taxon>Pseudomonadota</taxon>
        <taxon>Gammaproteobacteria</taxon>
        <taxon>Alteromonadales</taxon>
        <taxon>Colwelliaceae</taxon>
        <taxon>Thalassotalea</taxon>
    </lineage>
</organism>
<evidence type="ECO:0000259" key="5">
    <source>
        <dbReference type="Pfam" id="PF00703"/>
    </source>
</evidence>
<dbReference type="Gene3D" id="2.60.40.10">
    <property type="entry name" value="Immunoglobulins"/>
    <property type="match status" value="3"/>
</dbReference>
<dbReference type="GO" id="GO:0005975">
    <property type="term" value="P:carbohydrate metabolic process"/>
    <property type="evidence" value="ECO:0007669"/>
    <property type="project" value="InterPro"/>
</dbReference>
<dbReference type="OrthoDB" id="9758603at2"/>
<feature type="chain" id="PRO_5024290927" evidence="4">
    <location>
        <begin position="26"/>
        <end position="837"/>
    </location>
</feature>
<comment type="similarity">
    <text evidence="1">Belongs to the glycosyl hydrolase 2 family.</text>
</comment>
<dbReference type="Proteomes" id="UP000307790">
    <property type="component" value="Unassembled WGS sequence"/>
</dbReference>
<evidence type="ECO:0000256" key="1">
    <source>
        <dbReference type="ARBA" id="ARBA00007401"/>
    </source>
</evidence>
<feature type="domain" description="Beta-mannosidase-like galactose-binding" evidence="9">
    <location>
        <begin position="86"/>
        <end position="154"/>
    </location>
</feature>
<dbReference type="InterPro" id="IPR006102">
    <property type="entry name" value="Ig-like_GH2"/>
</dbReference>
<dbReference type="PROSITE" id="PS00608">
    <property type="entry name" value="GLYCOSYL_HYDROL_F2_2"/>
    <property type="match status" value="1"/>
</dbReference>
<dbReference type="Pfam" id="PF02836">
    <property type="entry name" value="Glyco_hydro_2_C"/>
    <property type="match status" value="1"/>
</dbReference>
<feature type="domain" description="Glycoside hydrolase family 2 immunoglobulin-like beta-sandwich" evidence="5">
    <location>
        <begin position="190"/>
        <end position="292"/>
    </location>
</feature>
<dbReference type="RefSeq" id="WP_138318632.1">
    <property type="nucleotide sequence ID" value="NZ_VCBC01000003.1"/>
</dbReference>
<dbReference type="InterPro" id="IPR051913">
    <property type="entry name" value="GH2_Domain-Containing"/>
</dbReference>
<dbReference type="InterPro" id="IPR036156">
    <property type="entry name" value="Beta-gal/glucu_dom_sf"/>
</dbReference>
<gene>
    <name evidence="10" type="ORF">FE810_03455</name>
</gene>
<dbReference type="InterPro" id="IPR040605">
    <property type="entry name" value="Glyco_hydro2_dom5"/>
</dbReference>